<feature type="domain" description="LysM" evidence="2">
    <location>
        <begin position="412"/>
        <end position="461"/>
    </location>
</feature>
<dbReference type="CDD" id="cd00118">
    <property type="entry name" value="LysM"/>
    <property type="match status" value="1"/>
</dbReference>
<feature type="region of interest" description="Disordered" evidence="1">
    <location>
        <begin position="245"/>
        <end position="280"/>
    </location>
</feature>
<dbReference type="PANTHER" id="PTHR34700">
    <property type="entry name" value="POTASSIUM BINDING PROTEIN KBP"/>
    <property type="match status" value="1"/>
</dbReference>
<dbReference type="InterPro" id="IPR052196">
    <property type="entry name" value="Bact_Kbp"/>
</dbReference>
<dbReference type="EMBL" id="BSFL01000003">
    <property type="protein sequence ID" value="GLK80662.1"/>
    <property type="molecule type" value="Genomic_DNA"/>
</dbReference>
<name>A0A9W6JP31_9HYPH</name>
<feature type="region of interest" description="Disordered" evidence="1">
    <location>
        <begin position="51"/>
        <end position="139"/>
    </location>
</feature>
<dbReference type="PROSITE" id="PS51782">
    <property type="entry name" value="LYSM"/>
    <property type="match status" value="1"/>
</dbReference>
<dbReference type="SUPFAM" id="SSF54106">
    <property type="entry name" value="LysM domain"/>
    <property type="match status" value="1"/>
</dbReference>
<proteinExistence type="predicted"/>
<keyword evidence="4" id="KW-1185">Reference proteome</keyword>
<sequence length="472" mass="47733">MVMSATGWFGEMDAAVKRGFAIGFVVVAAIAVGYGCEPQIRGYVDGFRSAERQPAAPERPRAAVPPANGGAPQATAPQVEKPAPAAPSGQAAAPQANAPSPPSAAPAGEPAAPPPAAAQPNAAGPAMGDPAQATKPEASKPAFDVVRVEPSGDMVVAGRCVANCSAELLANGKPHAAAKADAQGQWAMTPDPLPPGDYQIALRARDAQGREQLSEQSLTVAVPTPPSKDVIVVLNEPNAPSRILQQPQAAAAQPPATPAPTEQAPMARAPAPSQATAPSATRLAIGAVEAESGRVYAQGAGPSGERLRLYLNNAPVATAIIGGDDRWSLRVERGLAPGDYVVRADQLKRGGETVVARAETRFTYAAPVAGQAGAPAAVSPGAPSAGGQPSASDPSPQAAAAGDANPVVAAIETATVKRGDSLWRISRSAYGKGMRYTVIYEANDGQIRNPNLIYPGQVLVVPAGEGSQAGRP</sequence>
<protein>
    <recommendedName>
        <fullName evidence="2">LysM domain-containing protein</fullName>
    </recommendedName>
</protein>
<comment type="caution">
    <text evidence="3">The sequence shown here is derived from an EMBL/GenBank/DDBJ whole genome shotgun (WGS) entry which is preliminary data.</text>
</comment>
<organism evidence="3 4">
    <name type="scientific">Methylopila turkensis</name>
    <dbReference type="NCBI Taxonomy" id="1437816"/>
    <lineage>
        <taxon>Bacteria</taxon>
        <taxon>Pseudomonadati</taxon>
        <taxon>Pseudomonadota</taxon>
        <taxon>Alphaproteobacteria</taxon>
        <taxon>Hyphomicrobiales</taxon>
        <taxon>Methylopilaceae</taxon>
        <taxon>Methylopila</taxon>
    </lineage>
</organism>
<dbReference type="Gene3D" id="3.10.350.10">
    <property type="entry name" value="LysM domain"/>
    <property type="match status" value="1"/>
</dbReference>
<dbReference type="Pfam" id="PF01476">
    <property type="entry name" value="LysM"/>
    <property type="match status" value="1"/>
</dbReference>
<feature type="compositionally biased region" description="Low complexity" evidence="1">
    <location>
        <begin position="52"/>
        <end position="67"/>
    </location>
</feature>
<dbReference type="Proteomes" id="UP001143309">
    <property type="component" value="Unassembled WGS sequence"/>
</dbReference>
<dbReference type="InterPro" id="IPR018392">
    <property type="entry name" value="LysM"/>
</dbReference>
<dbReference type="SMART" id="SM00257">
    <property type="entry name" value="LysM"/>
    <property type="match status" value="1"/>
</dbReference>
<dbReference type="Gene3D" id="3.30.420.430">
    <property type="match status" value="1"/>
</dbReference>
<feature type="region of interest" description="Disordered" evidence="1">
    <location>
        <begin position="373"/>
        <end position="403"/>
    </location>
</feature>
<reference evidence="3" key="1">
    <citation type="journal article" date="2014" name="Int. J. Syst. Evol. Microbiol.">
        <title>Complete genome sequence of Corynebacterium casei LMG S-19264T (=DSM 44701T), isolated from a smear-ripened cheese.</title>
        <authorList>
            <consortium name="US DOE Joint Genome Institute (JGI-PGF)"/>
            <person name="Walter F."/>
            <person name="Albersmeier A."/>
            <person name="Kalinowski J."/>
            <person name="Ruckert C."/>
        </authorList>
    </citation>
    <scope>NUCLEOTIDE SEQUENCE</scope>
    <source>
        <strain evidence="3">VKM B-2748</strain>
    </source>
</reference>
<evidence type="ECO:0000313" key="3">
    <source>
        <dbReference type="EMBL" id="GLK80662.1"/>
    </source>
</evidence>
<evidence type="ECO:0000256" key="1">
    <source>
        <dbReference type="SAM" id="MobiDB-lite"/>
    </source>
</evidence>
<evidence type="ECO:0000313" key="4">
    <source>
        <dbReference type="Proteomes" id="UP001143309"/>
    </source>
</evidence>
<dbReference type="PANTHER" id="PTHR34700:SF4">
    <property type="entry name" value="PHAGE-LIKE ELEMENT PBSX PROTEIN XKDP"/>
    <property type="match status" value="1"/>
</dbReference>
<feature type="compositionally biased region" description="Low complexity" evidence="1">
    <location>
        <begin position="82"/>
        <end position="98"/>
    </location>
</feature>
<dbReference type="InterPro" id="IPR036779">
    <property type="entry name" value="LysM_dom_sf"/>
</dbReference>
<dbReference type="AlphaFoldDB" id="A0A9W6JP31"/>
<accession>A0A9W6JP31</accession>
<gene>
    <name evidence="3" type="ORF">GCM10008174_24030</name>
</gene>
<evidence type="ECO:0000259" key="2">
    <source>
        <dbReference type="PROSITE" id="PS51782"/>
    </source>
</evidence>
<reference evidence="3" key="2">
    <citation type="submission" date="2023-01" db="EMBL/GenBank/DDBJ databases">
        <authorList>
            <person name="Sun Q."/>
            <person name="Evtushenko L."/>
        </authorList>
    </citation>
    <scope>NUCLEOTIDE SEQUENCE</scope>
    <source>
        <strain evidence="3">VKM B-2748</strain>
    </source>
</reference>